<reference evidence="1" key="1">
    <citation type="submission" date="2014-06" db="EMBL/GenBank/DDBJ databases">
        <authorList>
            <person name="Urmite Genomes Urmite Genomes"/>
        </authorList>
    </citation>
    <scope>NUCLEOTIDE SEQUENCE</scope>
</reference>
<dbReference type="AlphaFoldDB" id="A0A078LFU2"/>
<name>A0A078LFU2_CITKO</name>
<evidence type="ECO:0000313" key="1">
    <source>
        <dbReference type="EMBL" id="CDZ82919.1"/>
    </source>
</evidence>
<sequence length="68" mass="7400">MAISGTVKIKSITGITPEGDGWNRRLEVDVEDMDISDAFKADEIVNEYKVDDLLEAIGESDVASWLAG</sequence>
<organism evidence="1">
    <name type="scientific">Citrobacter koseri</name>
    <name type="common">Citrobacter diversus</name>
    <dbReference type="NCBI Taxonomy" id="545"/>
    <lineage>
        <taxon>Bacteria</taxon>
        <taxon>Pseudomonadati</taxon>
        <taxon>Pseudomonadota</taxon>
        <taxon>Gammaproteobacteria</taxon>
        <taxon>Enterobacterales</taxon>
        <taxon>Enterobacteriaceae</taxon>
        <taxon>Citrobacter</taxon>
    </lineage>
</organism>
<proteinExistence type="predicted"/>
<gene>
    <name evidence="1" type="ORF">BN1086_01014</name>
</gene>
<dbReference type="EMBL" id="LK931336">
    <property type="protein sequence ID" value="CDZ82919.1"/>
    <property type="molecule type" value="Genomic_DNA"/>
</dbReference>
<dbReference type="PATRIC" id="fig|545.12.peg.1011"/>
<accession>A0A078LFU2</accession>
<protein>
    <submittedName>
        <fullName evidence="1">Uncharacterized protein</fullName>
    </submittedName>
</protein>